<dbReference type="AlphaFoldDB" id="A0A9Q9CTE7"/>
<dbReference type="Proteomes" id="UP001058016">
    <property type="component" value="Chromosome"/>
</dbReference>
<evidence type="ECO:0000313" key="4">
    <source>
        <dbReference type="Proteomes" id="UP001058072"/>
    </source>
</evidence>
<dbReference type="RefSeq" id="WP_068759516.1">
    <property type="nucleotide sequence ID" value="NZ_CP071249.1"/>
</dbReference>
<evidence type="ECO:0000313" key="1">
    <source>
        <dbReference type="EMBL" id="UUF06009.1"/>
    </source>
</evidence>
<dbReference type="Proteomes" id="UP001058072">
    <property type="component" value="Chromosome"/>
</dbReference>
<proteinExistence type="predicted"/>
<organism evidence="2 4">
    <name type="scientific">Turicibacter bilis</name>
    <dbReference type="NCBI Taxonomy" id="2735723"/>
    <lineage>
        <taxon>Bacteria</taxon>
        <taxon>Bacillati</taxon>
        <taxon>Bacillota</taxon>
        <taxon>Erysipelotrichia</taxon>
        <taxon>Erysipelotrichales</taxon>
        <taxon>Turicibacteraceae</taxon>
        <taxon>Turicibacter</taxon>
    </lineage>
</organism>
<gene>
    <name evidence="1" type="ORF">J0J69_13450</name>
    <name evidence="2" type="ORF">J0J70_06370</name>
</gene>
<evidence type="ECO:0000313" key="3">
    <source>
        <dbReference type="Proteomes" id="UP001058016"/>
    </source>
</evidence>
<evidence type="ECO:0000313" key="2">
    <source>
        <dbReference type="EMBL" id="UUF09563.1"/>
    </source>
</evidence>
<dbReference type="EMBL" id="CP071249">
    <property type="protein sequence ID" value="UUF06009.1"/>
    <property type="molecule type" value="Genomic_DNA"/>
</dbReference>
<sequence>MSELDLDEACLGNNMPKFILHLMVVNRLLHGLNKSSHLKVMIKVRSRLDSIWVLMKDIGAGVL</sequence>
<name>A0A9Q9CTE7_9FIRM</name>
<accession>A0A9Q9CTE7</accession>
<protein>
    <submittedName>
        <fullName evidence="2">Uncharacterized protein</fullName>
    </submittedName>
</protein>
<dbReference type="EMBL" id="CP071250">
    <property type="protein sequence ID" value="UUF09563.1"/>
    <property type="molecule type" value="Genomic_DNA"/>
</dbReference>
<reference evidence="2 3" key="1">
    <citation type="submission" date="2021-03" db="EMBL/GenBank/DDBJ databases">
        <title>Comparative Genomics and Metabolomics in the genus Turicibacter.</title>
        <authorList>
            <person name="Maki J."/>
            <person name="Looft T."/>
        </authorList>
    </citation>
    <scope>NUCLEOTIDE SEQUENCE</scope>
    <source>
        <strain evidence="2">ISU324</strain>
        <strain evidence="1 3">MMM721</strain>
    </source>
</reference>
<keyword evidence="3" id="KW-1185">Reference proteome</keyword>